<comment type="caution">
    <text evidence="9">The sequence shown here is derived from an EMBL/GenBank/DDBJ whole genome shotgun (WGS) entry which is preliminary data.</text>
</comment>
<dbReference type="RefSeq" id="WP_104738014.1">
    <property type="nucleotide sequence ID" value="NZ_BMHR01000007.1"/>
</dbReference>
<keyword evidence="7" id="KW-0175">Coiled coil</keyword>
<evidence type="ECO:0000256" key="4">
    <source>
        <dbReference type="ARBA" id="ARBA00023136"/>
    </source>
</evidence>
<feature type="coiled-coil region" evidence="7">
    <location>
        <begin position="4"/>
        <end position="38"/>
    </location>
</feature>
<accession>A0A2P4EVR9</accession>
<evidence type="ECO:0000313" key="10">
    <source>
        <dbReference type="Proteomes" id="UP000243451"/>
    </source>
</evidence>
<reference evidence="9 10" key="1">
    <citation type="submission" date="2018-01" db="EMBL/GenBank/DDBJ databases">
        <title>Draft genome of the type strain Pseudomonas oceani DSM 100277 isolated from the deep water in Okinawa trough, northwestern Pacific Ocean.</title>
        <authorList>
            <person name="Gomila M."/>
            <person name="Mulet M."/>
            <person name="Garcia-Valdes E."/>
            <person name="Lalucat J."/>
        </authorList>
    </citation>
    <scope>NUCLEOTIDE SEQUENCE [LARGE SCALE GENOMIC DNA]</scope>
    <source>
        <strain evidence="9 10">DSM 100277</strain>
    </source>
</reference>
<evidence type="ECO:0000313" key="9">
    <source>
        <dbReference type="EMBL" id="POB03693.1"/>
    </source>
</evidence>
<dbReference type="Pfam" id="PF00015">
    <property type="entry name" value="MCPsignal"/>
    <property type="match status" value="1"/>
</dbReference>
<dbReference type="OrthoDB" id="9808588at2"/>
<dbReference type="Pfam" id="PF13682">
    <property type="entry name" value="CZB"/>
    <property type="match status" value="1"/>
</dbReference>
<organism evidence="9 10">
    <name type="scientific">Halopseudomonas oceani</name>
    <dbReference type="NCBI Taxonomy" id="1708783"/>
    <lineage>
        <taxon>Bacteria</taxon>
        <taxon>Pseudomonadati</taxon>
        <taxon>Pseudomonadota</taxon>
        <taxon>Gammaproteobacteria</taxon>
        <taxon>Pseudomonadales</taxon>
        <taxon>Pseudomonadaceae</taxon>
        <taxon>Halopseudomonas</taxon>
    </lineage>
</organism>
<evidence type="ECO:0000259" key="8">
    <source>
        <dbReference type="PROSITE" id="PS50111"/>
    </source>
</evidence>
<comment type="subcellular location">
    <subcellularLocation>
        <location evidence="1">Membrane</location>
    </subcellularLocation>
</comment>
<dbReference type="Proteomes" id="UP000243451">
    <property type="component" value="Unassembled WGS sequence"/>
</dbReference>
<protein>
    <submittedName>
        <fullName evidence="9">Chemotaxis protein</fullName>
    </submittedName>
</protein>
<dbReference type="SMART" id="SM00283">
    <property type="entry name" value="MA"/>
    <property type="match status" value="1"/>
</dbReference>
<dbReference type="Gene3D" id="6.10.250.3200">
    <property type="match status" value="1"/>
</dbReference>
<feature type="domain" description="Methyl-accepting transducer" evidence="8">
    <location>
        <begin position="67"/>
        <end position="260"/>
    </location>
</feature>
<evidence type="ECO:0000256" key="5">
    <source>
        <dbReference type="ARBA" id="ARBA00023224"/>
    </source>
</evidence>
<dbReference type="AlphaFoldDB" id="A0A2P4EVR9"/>
<proteinExistence type="predicted"/>
<evidence type="ECO:0000256" key="1">
    <source>
        <dbReference type="ARBA" id="ARBA00004370"/>
    </source>
</evidence>
<sequence length="363" mass="40338">MFKSRQLRAELQQTHDINRQLKDQLSNLATQMDERQRQFDARIGIAESEQTLSQKLLSCRETGDHLVQDVRESVAGAASRLMEEQQTLTALSDIFTQTQQAVRSLQARSNTIGSHAERNAESASSLDETAGRIRSFVAVIHDISKQTSLLALNAAIEAARAGEVGRGFAVVADEVRSLAEKAQHASENIEDLVSQVMEKSQALSGMAEESMQSSLDIAASAEQIDQVTDQVINRADRMKQVINGSATHSFLSAVKLDHVVWKMDLYQRIAAGNLSQSLTDHHECRLGQWYYRGQGADLYSQLPAFRELENAHRQVHECGLQAREAALKGDNDLLHRLLLDMEQASAQVAQQLDRLEREITGSH</sequence>
<keyword evidence="4" id="KW-0472">Membrane</keyword>
<dbReference type="GO" id="GO:0016020">
    <property type="term" value="C:membrane"/>
    <property type="evidence" value="ECO:0007669"/>
    <property type="project" value="UniProtKB-SubCell"/>
</dbReference>
<evidence type="ECO:0000256" key="7">
    <source>
        <dbReference type="SAM" id="Coils"/>
    </source>
</evidence>
<dbReference type="EMBL" id="PPSK01000006">
    <property type="protein sequence ID" value="POB03693.1"/>
    <property type="molecule type" value="Genomic_DNA"/>
</dbReference>
<dbReference type="SUPFAM" id="SSF58104">
    <property type="entry name" value="Methyl-accepting chemotaxis protein (MCP) signaling domain"/>
    <property type="match status" value="1"/>
</dbReference>
<dbReference type="PANTHER" id="PTHR32089">
    <property type="entry name" value="METHYL-ACCEPTING CHEMOTAXIS PROTEIN MCPB"/>
    <property type="match status" value="1"/>
</dbReference>
<evidence type="ECO:0000256" key="3">
    <source>
        <dbReference type="ARBA" id="ARBA00022989"/>
    </source>
</evidence>
<name>A0A2P4EVR9_9GAMM</name>
<dbReference type="InterPro" id="IPR025991">
    <property type="entry name" value="Chemoreceptor_zinc-bind_dom"/>
</dbReference>
<dbReference type="InterPro" id="IPR004089">
    <property type="entry name" value="MCPsignal_dom"/>
</dbReference>
<dbReference type="GO" id="GO:0006935">
    <property type="term" value="P:chemotaxis"/>
    <property type="evidence" value="ECO:0007669"/>
    <property type="project" value="UniProtKB-ARBA"/>
</dbReference>
<keyword evidence="10" id="KW-1185">Reference proteome</keyword>
<keyword evidence="5 6" id="KW-0807">Transducer</keyword>
<keyword evidence="2" id="KW-0812">Transmembrane</keyword>
<gene>
    <name evidence="9" type="ORF">C1949_08275</name>
</gene>
<dbReference type="PROSITE" id="PS50111">
    <property type="entry name" value="CHEMOTAXIS_TRANSDUC_2"/>
    <property type="match status" value="1"/>
</dbReference>
<dbReference type="PANTHER" id="PTHR32089:SF70">
    <property type="entry name" value="ENERGY TAXIS MODULATING METHYL ACCEPTING SENSORY TRANSDUCER"/>
    <property type="match status" value="1"/>
</dbReference>
<evidence type="ECO:0000256" key="2">
    <source>
        <dbReference type="ARBA" id="ARBA00022692"/>
    </source>
</evidence>
<dbReference type="GO" id="GO:0007165">
    <property type="term" value="P:signal transduction"/>
    <property type="evidence" value="ECO:0007669"/>
    <property type="project" value="UniProtKB-KW"/>
</dbReference>
<evidence type="ECO:0000256" key="6">
    <source>
        <dbReference type="PROSITE-ProRule" id="PRU00284"/>
    </source>
</evidence>
<keyword evidence="3" id="KW-1133">Transmembrane helix</keyword>
<dbReference type="Gene3D" id="1.20.120.30">
    <property type="entry name" value="Aspartate receptor, ligand-binding domain"/>
    <property type="match status" value="1"/>
</dbReference>